<proteinExistence type="inferred from homology"/>
<sequence>MSSLTILSSTTSLTPRAMPDITAEFRQAVTRIAQAQPSAKKQPPRHDILPPPKRNPRTVKDEFMKEAYRIASHISSLKTFLLSIRRAYLNTARAARKNPAASNRPIDANNMLMSAEGITHLTDKERDEIDLQARMIITSTSIRPQSLLEEPALQTLCYGRCSTRARHPSGPSQWCNMVTEHTADGGVENTEGTTGDEGHEGNGEKPKSPSTSKSPQPASTSSTPSSSRQSPIQRLFDDGAPPTNLVEEEQDEEDKTFEEHLSPQQLQMLEAENAEMMKELEGTLEQVKSAEKALLEIATLQSQLSTHLAAQTQQTDKLHAEAVATTERIAEGNTQLNQARQRNASTRKWVFVFLMIASAVVLFLDWYD</sequence>
<evidence type="ECO:0000256" key="8">
    <source>
        <dbReference type="ARBA" id="ARBA00023136"/>
    </source>
</evidence>
<keyword evidence="5" id="KW-0653">Protein transport</keyword>
<dbReference type="AlphaFoldDB" id="A0A433CKZ7"/>
<dbReference type="GO" id="GO:0015031">
    <property type="term" value="P:protein transport"/>
    <property type="evidence" value="ECO:0007669"/>
    <property type="project" value="UniProtKB-KW"/>
</dbReference>
<comment type="similarity">
    <text evidence="2">Belongs to the syntaxin family.</text>
</comment>
<dbReference type="Gene3D" id="1.20.5.110">
    <property type="match status" value="1"/>
</dbReference>
<dbReference type="Pfam" id="PF10496">
    <property type="entry name" value="Syntaxin-18_N"/>
    <property type="match status" value="1"/>
</dbReference>
<feature type="region of interest" description="Disordered" evidence="10">
    <location>
        <begin position="184"/>
        <end position="260"/>
    </location>
</feature>
<comment type="caution">
    <text evidence="13">The sequence shown here is derived from an EMBL/GenBank/DDBJ whole genome shotgun (WGS) entry which is preliminary data.</text>
</comment>
<organism evidence="13 14">
    <name type="scientific">Jimgerdemannia flammicorona</name>
    <dbReference type="NCBI Taxonomy" id="994334"/>
    <lineage>
        <taxon>Eukaryota</taxon>
        <taxon>Fungi</taxon>
        <taxon>Fungi incertae sedis</taxon>
        <taxon>Mucoromycota</taxon>
        <taxon>Mucoromycotina</taxon>
        <taxon>Endogonomycetes</taxon>
        <taxon>Endogonales</taxon>
        <taxon>Endogonaceae</taxon>
        <taxon>Jimgerdemannia</taxon>
    </lineage>
</organism>
<evidence type="ECO:0000256" key="10">
    <source>
        <dbReference type="SAM" id="MobiDB-lite"/>
    </source>
</evidence>
<name>A0A433CKZ7_9FUNG</name>
<keyword evidence="8 11" id="KW-0472">Membrane</keyword>
<feature type="compositionally biased region" description="Low complexity" evidence="10">
    <location>
        <begin position="184"/>
        <end position="193"/>
    </location>
</feature>
<feature type="domain" description="SNARE-complex protein Syntaxin-18 N-terminal" evidence="12">
    <location>
        <begin position="20"/>
        <end position="129"/>
    </location>
</feature>
<dbReference type="GO" id="GO:0005783">
    <property type="term" value="C:endoplasmic reticulum"/>
    <property type="evidence" value="ECO:0007669"/>
    <property type="project" value="TreeGrafter"/>
</dbReference>
<keyword evidence="7 9" id="KW-0175">Coiled coil</keyword>
<dbReference type="EMBL" id="RBNI01013000">
    <property type="protein sequence ID" value="RUP39281.1"/>
    <property type="molecule type" value="Genomic_DNA"/>
</dbReference>
<keyword evidence="3" id="KW-0813">Transport</keyword>
<feature type="compositionally biased region" description="Basic and acidic residues" evidence="10">
    <location>
        <begin position="196"/>
        <end position="207"/>
    </location>
</feature>
<evidence type="ECO:0000256" key="11">
    <source>
        <dbReference type="SAM" id="Phobius"/>
    </source>
</evidence>
<dbReference type="GO" id="GO:0031201">
    <property type="term" value="C:SNARE complex"/>
    <property type="evidence" value="ECO:0007669"/>
    <property type="project" value="TreeGrafter"/>
</dbReference>
<feature type="compositionally biased region" description="Low complexity" evidence="10">
    <location>
        <begin position="208"/>
        <end position="233"/>
    </location>
</feature>
<keyword evidence="6 11" id="KW-1133">Transmembrane helix</keyword>
<keyword evidence="14" id="KW-1185">Reference proteome</keyword>
<dbReference type="OrthoDB" id="342981at2759"/>
<comment type="subcellular location">
    <subcellularLocation>
        <location evidence="1">Membrane</location>
        <topology evidence="1">Single-pass type IV membrane protein</topology>
    </subcellularLocation>
</comment>
<dbReference type="Proteomes" id="UP000268093">
    <property type="component" value="Unassembled WGS sequence"/>
</dbReference>
<evidence type="ECO:0000313" key="14">
    <source>
        <dbReference type="Proteomes" id="UP000268093"/>
    </source>
</evidence>
<evidence type="ECO:0000256" key="4">
    <source>
        <dbReference type="ARBA" id="ARBA00022692"/>
    </source>
</evidence>
<evidence type="ECO:0000256" key="1">
    <source>
        <dbReference type="ARBA" id="ARBA00004211"/>
    </source>
</evidence>
<feature type="coiled-coil region" evidence="9">
    <location>
        <begin position="266"/>
        <end position="293"/>
    </location>
</feature>
<dbReference type="InterPro" id="IPR019529">
    <property type="entry name" value="Syntaxin-18_N"/>
</dbReference>
<dbReference type="PANTHER" id="PTHR15959">
    <property type="entry name" value="SYNTAXIN-18"/>
    <property type="match status" value="1"/>
</dbReference>
<evidence type="ECO:0000256" key="9">
    <source>
        <dbReference type="SAM" id="Coils"/>
    </source>
</evidence>
<protein>
    <recommendedName>
        <fullName evidence="12">SNARE-complex protein Syntaxin-18 N-terminal domain-containing protein</fullName>
    </recommendedName>
</protein>
<evidence type="ECO:0000256" key="5">
    <source>
        <dbReference type="ARBA" id="ARBA00022927"/>
    </source>
</evidence>
<evidence type="ECO:0000313" key="13">
    <source>
        <dbReference type="EMBL" id="RUP39281.1"/>
    </source>
</evidence>
<keyword evidence="4 11" id="KW-0812">Transmembrane</keyword>
<evidence type="ECO:0000259" key="12">
    <source>
        <dbReference type="Pfam" id="PF10496"/>
    </source>
</evidence>
<evidence type="ECO:0000256" key="7">
    <source>
        <dbReference type="ARBA" id="ARBA00023054"/>
    </source>
</evidence>
<dbReference type="GO" id="GO:0006890">
    <property type="term" value="P:retrograde vesicle-mediated transport, Golgi to endoplasmic reticulum"/>
    <property type="evidence" value="ECO:0007669"/>
    <property type="project" value="TreeGrafter"/>
</dbReference>
<accession>A0A433CKZ7</accession>
<dbReference type="PANTHER" id="PTHR15959:SF0">
    <property type="entry name" value="SYNTAXIN-18"/>
    <property type="match status" value="1"/>
</dbReference>
<evidence type="ECO:0000256" key="2">
    <source>
        <dbReference type="ARBA" id="ARBA00009063"/>
    </source>
</evidence>
<feature type="transmembrane region" description="Helical" evidence="11">
    <location>
        <begin position="349"/>
        <end position="367"/>
    </location>
</feature>
<gene>
    <name evidence="13" type="ORF">BC936DRAFT_138369</name>
</gene>
<evidence type="ECO:0000256" key="6">
    <source>
        <dbReference type="ARBA" id="ARBA00022989"/>
    </source>
</evidence>
<reference evidence="13 14" key="1">
    <citation type="journal article" date="2018" name="New Phytol.">
        <title>Phylogenomics of Endogonaceae and evolution of mycorrhizas within Mucoromycota.</title>
        <authorList>
            <person name="Chang Y."/>
            <person name="Desiro A."/>
            <person name="Na H."/>
            <person name="Sandor L."/>
            <person name="Lipzen A."/>
            <person name="Clum A."/>
            <person name="Barry K."/>
            <person name="Grigoriev I.V."/>
            <person name="Martin F.M."/>
            <person name="Stajich J.E."/>
            <person name="Smith M.E."/>
            <person name="Bonito G."/>
            <person name="Spatafora J.W."/>
        </authorList>
    </citation>
    <scope>NUCLEOTIDE SEQUENCE [LARGE SCALE GENOMIC DNA]</scope>
    <source>
        <strain evidence="13 14">GMNB39</strain>
    </source>
</reference>
<evidence type="ECO:0000256" key="3">
    <source>
        <dbReference type="ARBA" id="ARBA00022448"/>
    </source>
</evidence>
<feature type="region of interest" description="Disordered" evidence="10">
    <location>
        <begin position="33"/>
        <end position="57"/>
    </location>
</feature>
<feature type="compositionally biased region" description="Acidic residues" evidence="10">
    <location>
        <begin position="246"/>
        <end position="256"/>
    </location>
</feature>